<keyword evidence="1" id="KW-0433">Leucine-rich repeat</keyword>
<protein>
    <recommendedName>
        <fullName evidence="9">Leucine rich repeat containing 32</fullName>
    </recommendedName>
</protein>
<dbReference type="CTD" id="2615"/>
<dbReference type="Pfam" id="PF13855">
    <property type="entry name" value="LRR_8"/>
    <property type="match status" value="2"/>
</dbReference>
<dbReference type="SMART" id="SM00364">
    <property type="entry name" value="LRR_BAC"/>
    <property type="match status" value="7"/>
</dbReference>
<dbReference type="Pfam" id="PF00560">
    <property type="entry name" value="LRR_1"/>
    <property type="match status" value="1"/>
</dbReference>
<keyword evidence="2 6" id="KW-0732">Signal</keyword>
<keyword evidence="4" id="KW-0325">Glycoprotein</keyword>
<dbReference type="InterPro" id="IPR001611">
    <property type="entry name" value="Leu-rich_rpt"/>
</dbReference>
<dbReference type="SMART" id="SM00369">
    <property type="entry name" value="LRR_TYP"/>
    <property type="match status" value="13"/>
</dbReference>
<dbReference type="PANTHER" id="PTHR45712">
    <property type="entry name" value="AGAP008170-PA"/>
    <property type="match status" value="1"/>
</dbReference>
<evidence type="ECO:0000313" key="7">
    <source>
        <dbReference type="Ensembl" id="ENSGWIP00000013030.1"/>
    </source>
</evidence>
<dbReference type="SUPFAM" id="SSF52047">
    <property type="entry name" value="RNI-like"/>
    <property type="match status" value="1"/>
</dbReference>
<keyword evidence="8" id="KW-1185">Reference proteome</keyword>
<dbReference type="Ensembl" id="ENSGWIT00000014488.1">
    <property type="protein sequence ID" value="ENSGWIP00000013030.1"/>
    <property type="gene ID" value="ENSGWIG00000007521.1"/>
</dbReference>
<dbReference type="Proteomes" id="UP000694680">
    <property type="component" value="Chromosome 14"/>
</dbReference>
<evidence type="ECO:0000313" key="8">
    <source>
        <dbReference type="Proteomes" id="UP000694680"/>
    </source>
</evidence>
<evidence type="ECO:0008006" key="9">
    <source>
        <dbReference type="Google" id="ProtNLM"/>
    </source>
</evidence>
<reference evidence="7" key="3">
    <citation type="submission" date="2025-09" db="UniProtKB">
        <authorList>
            <consortium name="Ensembl"/>
        </authorList>
    </citation>
    <scope>IDENTIFICATION</scope>
</reference>
<evidence type="ECO:0000256" key="2">
    <source>
        <dbReference type="ARBA" id="ARBA00022729"/>
    </source>
</evidence>
<dbReference type="FunFam" id="3.80.10.10:FF:000770">
    <property type="entry name" value="Uncharacterized protein"/>
    <property type="match status" value="1"/>
</dbReference>
<keyword evidence="5" id="KW-0472">Membrane</keyword>
<keyword evidence="5" id="KW-0812">Transmembrane</keyword>
<dbReference type="SUPFAM" id="SSF52058">
    <property type="entry name" value="L domain-like"/>
    <property type="match status" value="1"/>
</dbReference>
<evidence type="ECO:0000256" key="3">
    <source>
        <dbReference type="ARBA" id="ARBA00022737"/>
    </source>
</evidence>
<accession>A0A8C5DWZ6</accession>
<dbReference type="PROSITE" id="PS51450">
    <property type="entry name" value="LRR"/>
    <property type="match status" value="4"/>
</dbReference>
<gene>
    <name evidence="7" type="primary">lrrc32</name>
</gene>
<feature type="signal peptide" evidence="6">
    <location>
        <begin position="1"/>
        <end position="16"/>
    </location>
</feature>
<name>A0A8C5DWZ6_GOUWI</name>
<keyword evidence="3" id="KW-0677">Repeat</keyword>
<proteinExistence type="predicted"/>
<dbReference type="GeneID" id="114476126"/>
<dbReference type="RefSeq" id="XP_028323224.1">
    <property type="nucleotide sequence ID" value="XM_028467423.1"/>
</dbReference>
<dbReference type="InterPro" id="IPR003591">
    <property type="entry name" value="Leu-rich_rpt_typical-subtyp"/>
</dbReference>
<dbReference type="OrthoDB" id="8195690at2759"/>
<feature type="transmembrane region" description="Helical" evidence="5">
    <location>
        <begin position="599"/>
        <end position="622"/>
    </location>
</feature>
<feature type="chain" id="PRO_5034479802" description="Leucine rich repeat containing 32" evidence="6">
    <location>
        <begin position="17"/>
        <end position="635"/>
    </location>
</feature>
<dbReference type="RefSeq" id="XP_028323223.1">
    <property type="nucleotide sequence ID" value="XM_028467422.1"/>
</dbReference>
<evidence type="ECO:0000256" key="6">
    <source>
        <dbReference type="SAM" id="SignalP"/>
    </source>
</evidence>
<dbReference type="SMART" id="SM00365">
    <property type="entry name" value="LRR_SD22"/>
    <property type="match status" value="7"/>
</dbReference>
<dbReference type="InterPro" id="IPR050333">
    <property type="entry name" value="SLRP"/>
</dbReference>
<reference evidence="7" key="1">
    <citation type="submission" date="2020-06" db="EMBL/GenBank/DDBJ databases">
        <authorList>
            <consortium name="Wellcome Sanger Institute Data Sharing"/>
        </authorList>
    </citation>
    <scope>NUCLEOTIDE SEQUENCE [LARGE SCALE GENOMIC DNA]</scope>
</reference>
<dbReference type="Gene3D" id="3.80.10.10">
    <property type="entry name" value="Ribonuclease Inhibitor"/>
    <property type="match status" value="4"/>
</dbReference>
<dbReference type="PANTHER" id="PTHR45712:SF22">
    <property type="entry name" value="INSULIN-LIKE GROWTH FACTOR-BINDING PROTEIN COMPLEX ACID LABILE SUBUNIT"/>
    <property type="match status" value="1"/>
</dbReference>
<evidence type="ECO:0000256" key="4">
    <source>
        <dbReference type="ARBA" id="ARBA00023180"/>
    </source>
</evidence>
<evidence type="ECO:0000256" key="5">
    <source>
        <dbReference type="SAM" id="Phobius"/>
    </source>
</evidence>
<dbReference type="RefSeq" id="XP_028323222.1">
    <property type="nucleotide sequence ID" value="XM_028467421.1"/>
</dbReference>
<keyword evidence="5" id="KW-1133">Transmembrane helix</keyword>
<organism evidence="7 8">
    <name type="scientific">Gouania willdenowi</name>
    <name type="common">Blunt-snouted clingfish</name>
    <name type="synonym">Lepadogaster willdenowi</name>
    <dbReference type="NCBI Taxonomy" id="441366"/>
    <lineage>
        <taxon>Eukaryota</taxon>
        <taxon>Metazoa</taxon>
        <taxon>Chordata</taxon>
        <taxon>Craniata</taxon>
        <taxon>Vertebrata</taxon>
        <taxon>Euteleostomi</taxon>
        <taxon>Actinopterygii</taxon>
        <taxon>Neopterygii</taxon>
        <taxon>Teleostei</taxon>
        <taxon>Neoteleostei</taxon>
        <taxon>Acanthomorphata</taxon>
        <taxon>Ovalentaria</taxon>
        <taxon>Blenniimorphae</taxon>
        <taxon>Blenniiformes</taxon>
        <taxon>Gobiesocoidei</taxon>
        <taxon>Gobiesocidae</taxon>
        <taxon>Gobiesocinae</taxon>
        <taxon>Gouania</taxon>
    </lineage>
</organism>
<dbReference type="InterPro" id="IPR032675">
    <property type="entry name" value="LRR_dom_sf"/>
</dbReference>
<sequence>MTSLALLLLLSLCSEATPPPCRVVHQDVLCSNLSLRAVPADLPDPIHMLDLSRNQVENLTQETLLYRTDFYQLNLHGNRIHSIQLGLFKDMTQLKVLDLSRNRLNVLAHSGGNVGPLTSVESLDLSNNGLYTGMSDYFLADSPSLVNLSLSGNSITKISQRTFRGSSSLRRINLHNNVILEIEDGAFDFLDHLTELDLSKNSISCITDFNLHGLTVLDLSRNSIELFHSAHTGGFYRLHRLDLSQNKMAHFPLLPVNNILEHLDLSRNQLQSVNVSGSPEKKASLIFNHLRFLDMSYNQLRSIPECFFYCMASLEVLNISHNCLGGFSVSQEGVLHRVKIINLSFNTLQTLSFKDNSLQSLEKLFLQGNGLTTLDQQIFHRLSNIRFLQLQKNRLEICEGKGTESGACVNFSSVPNLECLYLSENNLRKVPSNAFVNSPLKLLDLSLNSGLEMDEDSLSGLERSLVHLRLRENNISHLNTDLSSLRSLRHVDLSTNQLRSLPTWNQESSIESLNLQNNNLVALDYRTMVALERSLKTLYMGSNPLSCCRNLGFLHMVQRSAVVVPDIETVTCVHRDHSEPVNIEKVTEEMCQGPDVPRYMVIIVVVMLLCAVVTIVLLVRTWHLRKLKRRRSFSV</sequence>
<reference evidence="7" key="2">
    <citation type="submission" date="2025-08" db="UniProtKB">
        <authorList>
            <consortium name="Ensembl"/>
        </authorList>
    </citation>
    <scope>IDENTIFICATION</scope>
</reference>
<dbReference type="PRINTS" id="PR00019">
    <property type="entry name" value="LEURICHRPT"/>
</dbReference>
<dbReference type="AlphaFoldDB" id="A0A8C5DWZ6"/>
<evidence type="ECO:0000256" key="1">
    <source>
        <dbReference type="ARBA" id="ARBA00022614"/>
    </source>
</evidence>